<organism evidence="1 2">
    <name type="scientific">Bradyrhizobium zhanjiangense</name>
    <dbReference type="NCBI Taxonomy" id="1325107"/>
    <lineage>
        <taxon>Bacteria</taxon>
        <taxon>Pseudomonadati</taxon>
        <taxon>Pseudomonadota</taxon>
        <taxon>Alphaproteobacteria</taxon>
        <taxon>Hyphomicrobiales</taxon>
        <taxon>Nitrobacteraceae</taxon>
        <taxon>Bradyrhizobium</taxon>
    </lineage>
</organism>
<evidence type="ECO:0000313" key="1">
    <source>
        <dbReference type="EMBL" id="RXG92000.1"/>
    </source>
</evidence>
<comment type="caution">
    <text evidence="1">The sequence shown here is derived from an EMBL/GenBank/DDBJ whole genome shotgun (WGS) entry which is preliminary data.</text>
</comment>
<gene>
    <name evidence="1" type="ORF">EAS61_23970</name>
</gene>
<sequence>MLEIPRCDHCEEEFAPAELTVLAPPAGDGELVCARCIEIKLRQLSRSYRAVITDADAYIVT</sequence>
<dbReference type="EMBL" id="RKMK01000024">
    <property type="protein sequence ID" value="RXG92000.1"/>
    <property type="molecule type" value="Genomic_DNA"/>
</dbReference>
<evidence type="ECO:0000313" key="2">
    <source>
        <dbReference type="Proteomes" id="UP000290174"/>
    </source>
</evidence>
<dbReference type="AlphaFoldDB" id="A0A4Q0QJY4"/>
<reference evidence="1 2" key="1">
    <citation type="submission" date="2018-11" db="EMBL/GenBank/DDBJ databases">
        <title>Bradyrhizobium sp. nov., isolated from effective nodules of peanut in China.</title>
        <authorList>
            <person name="Li Y."/>
        </authorList>
    </citation>
    <scope>NUCLEOTIDE SEQUENCE [LARGE SCALE GENOMIC DNA]</scope>
    <source>
        <strain evidence="1 2">CCBAU 51770</strain>
    </source>
</reference>
<proteinExistence type="predicted"/>
<dbReference type="Proteomes" id="UP000290174">
    <property type="component" value="Unassembled WGS sequence"/>
</dbReference>
<protein>
    <submittedName>
        <fullName evidence="1">Uncharacterized protein</fullName>
    </submittedName>
</protein>
<name>A0A4Q0QJY4_9BRAD</name>
<accession>A0A4Q0QJY4</accession>